<sequence>MFQGKNNKAVVTMEHFREIFTLENLSRYLKASLKMDTEKDANIFFLGIQLCFSYLKNPLIIIILQGIAYAVNYFAKFIILRKILKRSPKGNGSYCQGKKNRTDRRQRKRSYCLGKKNNPMTKKKKAEDLLNYHQSQGLVDEDGDEPEQDLKNPLIIIILQGIDYAANYFAKFIILRKILKRYSNGNGSYCPGKKNNPMTKKKKVEDLLNDHQSQGLVVLYL</sequence>
<gene>
    <name evidence="2" type="ORF">E3N88_32708</name>
</gene>
<comment type="caution">
    <text evidence="2">The sequence shown here is derived from an EMBL/GenBank/DDBJ whole genome shotgun (WGS) entry which is preliminary data.</text>
</comment>
<keyword evidence="1" id="KW-0472">Membrane</keyword>
<keyword evidence="1" id="KW-0812">Transmembrane</keyword>
<keyword evidence="1" id="KW-1133">Transmembrane helix</keyword>
<dbReference type="EMBL" id="SZYD01000016">
    <property type="protein sequence ID" value="KAD3337188.1"/>
    <property type="molecule type" value="Genomic_DNA"/>
</dbReference>
<accession>A0A5N6MBU1</accession>
<evidence type="ECO:0000256" key="1">
    <source>
        <dbReference type="SAM" id="Phobius"/>
    </source>
</evidence>
<protein>
    <submittedName>
        <fullName evidence="2">Uncharacterized protein</fullName>
    </submittedName>
</protein>
<keyword evidence="3" id="KW-1185">Reference proteome</keyword>
<proteinExistence type="predicted"/>
<reference evidence="2 3" key="1">
    <citation type="submission" date="2019-05" db="EMBL/GenBank/DDBJ databases">
        <title>Mikania micrantha, genome provides insights into the molecular mechanism of rapid growth.</title>
        <authorList>
            <person name="Liu B."/>
        </authorList>
    </citation>
    <scope>NUCLEOTIDE SEQUENCE [LARGE SCALE GENOMIC DNA]</scope>
    <source>
        <strain evidence="2">NLD-2019</strain>
        <tissue evidence="2">Leaf</tissue>
    </source>
</reference>
<feature type="transmembrane region" description="Helical" evidence="1">
    <location>
        <begin position="59"/>
        <end position="79"/>
    </location>
</feature>
<evidence type="ECO:0000313" key="2">
    <source>
        <dbReference type="EMBL" id="KAD3337188.1"/>
    </source>
</evidence>
<name>A0A5N6MBU1_9ASTR</name>
<organism evidence="2 3">
    <name type="scientific">Mikania micrantha</name>
    <name type="common">bitter vine</name>
    <dbReference type="NCBI Taxonomy" id="192012"/>
    <lineage>
        <taxon>Eukaryota</taxon>
        <taxon>Viridiplantae</taxon>
        <taxon>Streptophyta</taxon>
        <taxon>Embryophyta</taxon>
        <taxon>Tracheophyta</taxon>
        <taxon>Spermatophyta</taxon>
        <taxon>Magnoliopsida</taxon>
        <taxon>eudicotyledons</taxon>
        <taxon>Gunneridae</taxon>
        <taxon>Pentapetalae</taxon>
        <taxon>asterids</taxon>
        <taxon>campanulids</taxon>
        <taxon>Asterales</taxon>
        <taxon>Asteraceae</taxon>
        <taxon>Asteroideae</taxon>
        <taxon>Heliantheae alliance</taxon>
        <taxon>Eupatorieae</taxon>
        <taxon>Mikania</taxon>
    </lineage>
</organism>
<evidence type="ECO:0000313" key="3">
    <source>
        <dbReference type="Proteomes" id="UP000326396"/>
    </source>
</evidence>
<dbReference type="AlphaFoldDB" id="A0A5N6MBU1"/>
<dbReference type="Proteomes" id="UP000326396">
    <property type="component" value="Linkage Group LG6"/>
</dbReference>